<organism evidence="1 2">
    <name type="scientific">Methanobrevibacter thaueri</name>
    <dbReference type="NCBI Taxonomy" id="190975"/>
    <lineage>
        <taxon>Archaea</taxon>
        <taxon>Methanobacteriati</taxon>
        <taxon>Methanobacteriota</taxon>
        <taxon>Methanomada group</taxon>
        <taxon>Methanobacteria</taxon>
        <taxon>Methanobacteriales</taxon>
        <taxon>Methanobacteriaceae</taxon>
        <taxon>Methanobrevibacter</taxon>
    </lineage>
</organism>
<gene>
    <name evidence="1" type="ORF">E7Z79_08855</name>
</gene>
<dbReference type="EMBL" id="SUTK01000071">
    <property type="protein sequence ID" value="MBE6502528.1"/>
    <property type="molecule type" value="Genomic_DNA"/>
</dbReference>
<accession>A0A8T3VIM3</accession>
<comment type="caution">
    <text evidence="1">The sequence shown here is derived from an EMBL/GenBank/DDBJ whole genome shotgun (WGS) entry which is preliminary data.</text>
</comment>
<dbReference type="Proteomes" id="UP000783037">
    <property type="component" value="Unassembled WGS sequence"/>
</dbReference>
<sequence>MLVLKKVKKQWRLYPIGSPKGALNHKREPEFVGNIKFSQEGDSLSIARFVADYNFKDNSTLNEKLVPPGEVTKLLRSQAVFLATPDEKVEKFLKSLNIKVRKTRVCDYCAYEGNITIVNSSYSYKYHNQLICKDCAHDTIKHELKLQGFDKKIFRNLKKTLEKTDDLEKTLSVLDPHFDPLKNRKLTLFDKTRKSKHIIPPVDMKRLKIPREFK</sequence>
<reference evidence="1" key="1">
    <citation type="submission" date="2019-04" db="EMBL/GenBank/DDBJ databases">
        <title>Evolution of Biomass-Degrading Anaerobic Consortia Revealed by Metagenomics.</title>
        <authorList>
            <person name="Peng X."/>
        </authorList>
    </citation>
    <scope>NUCLEOTIDE SEQUENCE</scope>
    <source>
        <strain evidence="1">SIG18</strain>
    </source>
</reference>
<evidence type="ECO:0000313" key="1">
    <source>
        <dbReference type="EMBL" id="MBE6502528.1"/>
    </source>
</evidence>
<dbReference type="GO" id="GO:0004386">
    <property type="term" value="F:helicase activity"/>
    <property type="evidence" value="ECO:0007669"/>
    <property type="project" value="UniProtKB-KW"/>
</dbReference>
<keyword evidence="1" id="KW-0067">ATP-binding</keyword>
<evidence type="ECO:0000313" key="2">
    <source>
        <dbReference type="Proteomes" id="UP000783037"/>
    </source>
</evidence>
<dbReference type="AlphaFoldDB" id="A0A8T3VIM3"/>
<feature type="non-terminal residue" evidence="1">
    <location>
        <position position="214"/>
    </location>
</feature>
<name>A0A8T3VIM3_9EURY</name>
<proteinExistence type="predicted"/>
<keyword evidence="1" id="KW-0378">Hydrolase</keyword>
<protein>
    <submittedName>
        <fullName evidence="1">DEAD/DEAH box helicase</fullName>
    </submittedName>
</protein>
<keyword evidence="1" id="KW-0547">Nucleotide-binding</keyword>
<keyword evidence="1" id="KW-0347">Helicase</keyword>